<evidence type="ECO:0000313" key="3">
    <source>
        <dbReference type="Proteomes" id="UP000193218"/>
    </source>
</evidence>
<dbReference type="Gene3D" id="2.40.160.200">
    <property type="entry name" value="LURP1-related"/>
    <property type="match status" value="1"/>
</dbReference>
<evidence type="ECO:0000313" key="2">
    <source>
        <dbReference type="EMBL" id="ORX35442.1"/>
    </source>
</evidence>
<proteinExistence type="inferred from homology"/>
<dbReference type="InterPro" id="IPR038595">
    <property type="entry name" value="LOR_sf"/>
</dbReference>
<dbReference type="Proteomes" id="UP000193218">
    <property type="component" value="Unassembled WGS sequence"/>
</dbReference>
<organism evidence="2 3">
    <name type="scientific">Kockovaella imperatae</name>
    <dbReference type="NCBI Taxonomy" id="4999"/>
    <lineage>
        <taxon>Eukaryota</taxon>
        <taxon>Fungi</taxon>
        <taxon>Dikarya</taxon>
        <taxon>Basidiomycota</taxon>
        <taxon>Agaricomycotina</taxon>
        <taxon>Tremellomycetes</taxon>
        <taxon>Tremellales</taxon>
        <taxon>Cuniculitremaceae</taxon>
        <taxon>Kockovaella</taxon>
    </lineage>
</organism>
<gene>
    <name evidence="2" type="ORF">BD324DRAFT_99333</name>
</gene>
<dbReference type="InParanoid" id="A0A1Y1UBR3"/>
<dbReference type="OrthoDB" id="97518at2759"/>
<comment type="similarity">
    <text evidence="1">Belongs to the LOR family.</text>
</comment>
<dbReference type="SUPFAM" id="SSF54518">
    <property type="entry name" value="Tubby C-terminal domain-like"/>
    <property type="match status" value="1"/>
</dbReference>
<protein>
    <submittedName>
        <fullName evidence="2">Tubby C-terminal-like domain-containing protein</fullName>
    </submittedName>
</protein>
<dbReference type="EMBL" id="NBSH01000011">
    <property type="protein sequence ID" value="ORX35442.1"/>
    <property type="molecule type" value="Genomic_DNA"/>
</dbReference>
<dbReference type="InterPro" id="IPR025659">
    <property type="entry name" value="Tubby-like_C"/>
</dbReference>
<name>A0A1Y1UBR3_9TREE</name>
<dbReference type="InterPro" id="IPR007612">
    <property type="entry name" value="LOR"/>
</dbReference>
<comment type="caution">
    <text evidence="2">The sequence shown here is derived from an EMBL/GenBank/DDBJ whole genome shotgun (WGS) entry which is preliminary data.</text>
</comment>
<dbReference type="AlphaFoldDB" id="A0A1Y1UBR3"/>
<dbReference type="GeneID" id="33561104"/>
<sequence>MSFAIPPVNPPLGIFQNYYAQQPTTLLLKERIRSFTGNDFGIKDVNGNVVCICKGKVMSMRDRMDPMGNVLFHLRLKLAAMLPLWKGEDASGNELFEVSRTWSFRPKVKARFINAATGAPTVISVRGGYLAMNADLAIGEEGEGPMVGHIDRVLFAKSQWGGAQTGVDLSLMAAICICFDEITQKGR</sequence>
<dbReference type="STRING" id="4999.A0A1Y1UBR3"/>
<dbReference type="RefSeq" id="XP_021869632.1">
    <property type="nucleotide sequence ID" value="XM_022019295.1"/>
</dbReference>
<dbReference type="Pfam" id="PF04525">
    <property type="entry name" value="LOR"/>
    <property type="match status" value="1"/>
</dbReference>
<evidence type="ECO:0000256" key="1">
    <source>
        <dbReference type="ARBA" id="ARBA00005437"/>
    </source>
</evidence>
<keyword evidence="3" id="KW-1185">Reference proteome</keyword>
<reference evidence="2 3" key="1">
    <citation type="submission" date="2017-03" db="EMBL/GenBank/DDBJ databases">
        <title>Widespread Adenine N6-methylation of Active Genes in Fungi.</title>
        <authorList>
            <consortium name="DOE Joint Genome Institute"/>
            <person name="Mondo S.J."/>
            <person name="Dannebaum R.O."/>
            <person name="Kuo R.C."/>
            <person name="Louie K.B."/>
            <person name="Bewick A.J."/>
            <person name="Labutti K."/>
            <person name="Haridas S."/>
            <person name="Kuo A."/>
            <person name="Salamov A."/>
            <person name="Ahrendt S.R."/>
            <person name="Lau R."/>
            <person name="Bowen B.P."/>
            <person name="Lipzen A."/>
            <person name="Sullivan W."/>
            <person name="Andreopoulos W.B."/>
            <person name="Clum A."/>
            <person name="Lindquist E."/>
            <person name="Daum C."/>
            <person name="Northen T.R."/>
            <person name="Ramamoorthy G."/>
            <person name="Schmitz R.J."/>
            <person name="Gryganskyi A."/>
            <person name="Culley D."/>
            <person name="Magnuson J."/>
            <person name="James T.Y."/>
            <person name="O'Malley M.A."/>
            <person name="Stajich J.E."/>
            <person name="Spatafora J.W."/>
            <person name="Visel A."/>
            <person name="Grigoriev I.V."/>
        </authorList>
    </citation>
    <scope>NUCLEOTIDE SEQUENCE [LARGE SCALE GENOMIC DNA]</scope>
    <source>
        <strain evidence="2 3">NRRL Y-17943</strain>
    </source>
</reference>
<accession>A0A1Y1UBR3</accession>